<organism evidence="11 12">
    <name type="scientific">Muraenolepis orangiensis</name>
    <name type="common">Patagonian moray cod</name>
    <dbReference type="NCBI Taxonomy" id="630683"/>
    <lineage>
        <taxon>Eukaryota</taxon>
        <taxon>Metazoa</taxon>
        <taxon>Chordata</taxon>
        <taxon>Craniata</taxon>
        <taxon>Vertebrata</taxon>
        <taxon>Euteleostomi</taxon>
        <taxon>Actinopterygii</taxon>
        <taxon>Neopterygii</taxon>
        <taxon>Teleostei</taxon>
        <taxon>Neoteleostei</taxon>
        <taxon>Acanthomorphata</taxon>
        <taxon>Zeiogadaria</taxon>
        <taxon>Gadariae</taxon>
        <taxon>Gadiformes</taxon>
        <taxon>Muraenolepidoidei</taxon>
        <taxon>Muraenolepididae</taxon>
        <taxon>Muraenolepis</taxon>
    </lineage>
</organism>
<dbReference type="EMBL" id="JANIIK010000046">
    <property type="protein sequence ID" value="KAJ3602922.1"/>
    <property type="molecule type" value="Genomic_DNA"/>
</dbReference>
<dbReference type="GO" id="GO:0008270">
    <property type="term" value="F:zinc ion binding"/>
    <property type="evidence" value="ECO:0007669"/>
    <property type="project" value="UniProtKB-KW"/>
</dbReference>
<dbReference type="InterPro" id="IPR039398">
    <property type="entry name" value="Deltex_fam"/>
</dbReference>
<protein>
    <recommendedName>
        <fullName evidence="9">E3 ubiquitin-protein ligase</fullName>
        <ecNumber evidence="9">2.3.2.27</ecNumber>
    </recommendedName>
</protein>
<comment type="similarity">
    <text evidence="3 9">Belongs to the Deltex family.</text>
</comment>
<evidence type="ECO:0000256" key="9">
    <source>
        <dbReference type="RuleBase" id="RU367105"/>
    </source>
</evidence>
<evidence type="ECO:0000256" key="5">
    <source>
        <dbReference type="ARBA" id="ARBA00022723"/>
    </source>
</evidence>
<comment type="subcellular location">
    <subcellularLocation>
        <location evidence="9">Cytoplasm</location>
    </subcellularLocation>
</comment>
<dbReference type="SUPFAM" id="SSF57850">
    <property type="entry name" value="RING/U-box"/>
    <property type="match status" value="1"/>
</dbReference>
<evidence type="ECO:0000259" key="10">
    <source>
        <dbReference type="PROSITE" id="PS50089"/>
    </source>
</evidence>
<dbReference type="PANTHER" id="PTHR12622">
    <property type="entry name" value="DELTEX-RELATED"/>
    <property type="match status" value="1"/>
</dbReference>
<dbReference type="GO" id="GO:0005737">
    <property type="term" value="C:cytoplasm"/>
    <property type="evidence" value="ECO:0007669"/>
    <property type="project" value="UniProtKB-SubCell"/>
</dbReference>
<keyword evidence="7 9" id="KW-0862">Zinc</keyword>
<dbReference type="GO" id="GO:0007219">
    <property type="term" value="P:Notch signaling pathway"/>
    <property type="evidence" value="ECO:0007669"/>
    <property type="project" value="InterPro"/>
</dbReference>
<dbReference type="Gene3D" id="3.30.40.10">
    <property type="entry name" value="Zinc/RING finger domain, C3HC4 (zinc finger)"/>
    <property type="match status" value="1"/>
</dbReference>
<evidence type="ECO:0000256" key="4">
    <source>
        <dbReference type="ARBA" id="ARBA00022679"/>
    </source>
</evidence>
<evidence type="ECO:0000313" key="12">
    <source>
        <dbReference type="Proteomes" id="UP001148018"/>
    </source>
</evidence>
<dbReference type="GO" id="GO:0061630">
    <property type="term" value="F:ubiquitin protein ligase activity"/>
    <property type="evidence" value="ECO:0007669"/>
    <property type="project" value="UniProtKB-UniRule"/>
</dbReference>
<accession>A0A9Q0IJK9</accession>
<proteinExistence type="inferred from homology"/>
<reference evidence="11" key="1">
    <citation type="submission" date="2022-07" db="EMBL/GenBank/DDBJ databases">
        <title>Chromosome-level genome of Muraenolepis orangiensis.</title>
        <authorList>
            <person name="Kim J."/>
        </authorList>
    </citation>
    <scope>NUCLEOTIDE SEQUENCE</scope>
    <source>
        <strain evidence="11">KU_S4_2022</strain>
        <tissue evidence="11">Muscle</tissue>
    </source>
</reference>
<comment type="catalytic activity">
    <reaction evidence="1 9">
        <text>S-ubiquitinyl-[E2 ubiquitin-conjugating enzyme]-L-cysteine + [acceptor protein]-L-lysine = [E2 ubiquitin-conjugating enzyme]-L-cysteine + N(6)-ubiquitinyl-[acceptor protein]-L-lysine.</text>
        <dbReference type="EC" id="2.3.2.27"/>
    </reaction>
</comment>
<sequence>MSDNAEPMDTVTVSCNVPLVHFWYLNHVYREEISRIEKENGVQANVTVSFSVDPSTEGDPHKACSELSKLQKSCLDDFNCFTYTHELGQVDWDKTLKFIEQDQEKLTLTVSSHEVDVCGPMKSLAAFESITKMQKKIPNIQIPSPSSALEAQGKSHRFSENFRDPLVSSGLEVDPVHWSLITTTLKNKLTELERRFGVTFEYSQNKVKAKAKPETSGLEDALESYALESHALRALLCLYQRVVTSVVSCSVLSPSRGDIVKERLSGFPGVVPELQGDTRRIIGLPENLYQAVAEIEINLGGPFFKDEDKQRIENLRYRVEPSGRSDMADGKHPIRGATADEEEDRCPICLDSFTDKTTLKCTHMFCKECLEECKKKVGPICPVCKAIFGTFVGDQPDGKMTVDYQQSPLPGFSECDTIVITYDIYSAKQTAQHPNPGRLHFGALRYAYLPNNKEGNEVLLLLKKAFDQKLIFTVGTSRTSGADNQVTWNDVHHKTRTHGGPESYGYPDPDYFRRVKEELKAKGIE</sequence>
<feature type="domain" description="RING-type" evidence="10">
    <location>
        <begin position="346"/>
        <end position="385"/>
    </location>
</feature>
<dbReference type="OrthoDB" id="527344at2759"/>
<dbReference type="CDD" id="cd09633">
    <property type="entry name" value="Deltex_C"/>
    <property type="match status" value="1"/>
</dbReference>
<dbReference type="InterPro" id="IPR013083">
    <property type="entry name" value="Znf_RING/FYVE/PHD"/>
</dbReference>
<keyword evidence="6 8" id="KW-0863">Zinc-finger</keyword>
<comment type="caution">
    <text evidence="11">The sequence shown here is derived from an EMBL/GenBank/DDBJ whole genome shotgun (WGS) entry which is preliminary data.</text>
</comment>
<evidence type="ECO:0000256" key="6">
    <source>
        <dbReference type="ARBA" id="ARBA00022771"/>
    </source>
</evidence>
<dbReference type="AlphaFoldDB" id="A0A9Q0IJK9"/>
<dbReference type="SMART" id="SM00184">
    <property type="entry name" value="RING"/>
    <property type="match status" value="1"/>
</dbReference>
<evidence type="ECO:0000256" key="3">
    <source>
        <dbReference type="ARBA" id="ARBA00009413"/>
    </source>
</evidence>
<evidence type="ECO:0000256" key="2">
    <source>
        <dbReference type="ARBA" id="ARBA00004906"/>
    </source>
</evidence>
<keyword evidence="5 9" id="KW-0479">Metal-binding</keyword>
<comment type="pathway">
    <text evidence="2 9">Protein modification; protein ubiquitination.</text>
</comment>
<dbReference type="InterPro" id="IPR027370">
    <property type="entry name" value="Znf-RING_euk"/>
</dbReference>
<keyword evidence="9" id="KW-0963">Cytoplasm</keyword>
<evidence type="ECO:0000256" key="7">
    <source>
        <dbReference type="ARBA" id="ARBA00022833"/>
    </source>
</evidence>
<dbReference type="InterPro" id="IPR017907">
    <property type="entry name" value="Znf_RING_CS"/>
</dbReference>
<evidence type="ECO:0000256" key="8">
    <source>
        <dbReference type="PROSITE-ProRule" id="PRU00175"/>
    </source>
</evidence>
<dbReference type="PROSITE" id="PS00518">
    <property type="entry name" value="ZF_RING_1"/>
    <property type="match status" value="1"/>
</dbReference>
<name>A0A9Q0IJK9_9TELE</name>
<dbReference type="GO" id="GO:0016567">
    <property type="term" value="P:protein ubiquitination"/>
    <property type="evidence" value="ECO:0007669"/>
    <property type="project" value="UniProtKB-UniRule"/>
</dbReference>
<keyword evidence="4 9" id="KW-0808">Transferase</keyword>
<dbReference type="InterPro" id="IPR039399">
    <property type="entry name" value="Deltex_C_sf"/>
</dbReference>
<dbReference type="EC" id="2.3.2.27" evidence="9"/>
<dbReference type="PROSITE" id="PS50089">
    <property type="entry name" value="ZF_RING_2"/>
    <property type="match status" value="1"/>
</dbReference>
<gene>
    <name evidence="11" type="ORF">NHX12_030667</name>
</gene>
<dbReference type="Gene3D" id="3.30.390.130">
    <property type="match status" value="1"/>
</dbReference>
<dbReference type="Pfam" id="PF18102">
    <property type="entry name" value="DTC"/>
    <property type="match status" value="1"/>
</dbReference>
<dbReference type="InterPro" id="IPR039396">
    <property type="entry name" value="Deltex_C"/>
</dbReference>
<dbReference type="Proteomes" id="UP001148018">
    <property type="component" value="Unassembled WGS sequence"/>
</dbReference>
<dbReference type="InterPro" id="IPR001841">
    <property type="entry name" value="Znf_RING"/>
</dbReference>
<evidence type="ECO:0000313" key="11">
    <source>
        <dbReference type="EMBL" id="KAJ3602922.1"/>
    </source>
</evidence>
<keyword evidence="12" id="KW-1185">Reference proteome</keyword>
<evidence type="ECO:0000256" key="1">
    <source>
        <dbReference type="ARBA" id="ARBA00000900"/>
    </source>
</evidence>
<dbReference type="Pfam" id="PF13445">
    <property type="entry name" value="zf-RING_UBOX"/>
    <property type="match status" value="1"/>
</dbReference>